<dbReference type="Proteomes" id="UP000321917">
    <property type="component" value="Unassembled WGS sequence"/>
</dbReference>
<dbReference type="EMBL" id="VOLQ01000026">
    <property type="protein sequence ID" value="TWX65043.1"/>
    <property type="molecule type" value="Genomic_DNA"/>
</dbReference>
<dbReference type="OrthoDB" id="6400260at2"/>
<keyword evidence="3" id="KW-1185">Reference proteome</keyword>
<evidence type="ECO:0000313" key="2">
    <source>
        <dbReference type="EMBL" id="TWX65043.1"/>
    </source>
</evidence>
<evidence type="ECO:0000313" key="3">
    <source>
        <dbReference type="Proteomes" id="UP000321525"/>
    </source>
</evidence>
<proteinExistence type="predicted"/>
<dbReference type="Proteomes" id="UP000321525">
    <property type="component" value="Unassembled WGS sequence"/>
</dbReference>
<comment type="caution">
    <text evidence="2">The sequence shown here is derived from an EMBL/GenBank/DDBJ whole genome shotgun (WGS) entry which is preliminary data.</text>
</comment>
<dbReference type="RefSeq" id="WP_146797571.1">
    <property type="nucleotide sequence ID" value="NZ_VOLP01000003.1"/>
</dbReference>
<sequence>MYQDKIEQKVKTAIASNVYTENRFNVFEYTLLEPLTFTAYEFACDATHLARDILSKRTNEDVVILSKAIDSMLKLGNGLLNELSLTLLNEKSTRQSVTLSKGRALYLLCDYFDLNTIDIKNLQWCEIFATLTLMHSAEIKFTYDNRLKEDALSLLLKEQVGDEQFSIMQQASLDRAIRDLLEEIIDSIARAECLFDKKSASSLIAKAGGEGKAKNIEPLKIEVIERYLKSYAHFNKKKAGRAIEQELTIEDHPLLLLSYSEDKDLQFSKWIGSFLNGSYKFPFNK</sequence>
<protein>
    <submittedName>
        <fullName evidence="2">Uncharacterized protein</fullName>
    </submittedName>
</protein>
<dbReference type="AlphaFoldDB" id="A0A5C6Q885"/>
<accession>A0A5C6Q885</accession>
<reference evidence="2 4" key="1">
    <citation type="submission" date="2019-07" db="EMBL/GenBank/DDBJ databases">
        <title>Genomes of sea-ice associated Colwellia species.</title>
        <authorList>
            <person name="Bowman J.P."/>
        </authorList>
    </citation>
    <scope>NUCLEOTIDE SEQUENCE [LARGE SCALE GENOMIC DNA]</scope>
    <source>
        <strain evidence="1 3">ACAM 607</strain>
        <strain evidence="2 4">IC036</strain>
    </source>
</reference>
<evidence type="ECO:0000313" key="4">
    <source>
        <dbReference type="Proteomes" id="UP000321917"/>
    </source>
</evidence>
<gene>
    <name evidence="1" type="ORF">ESZ26_01185</name>
    <name evidence="2" type="ORF">ESZ27_13050</name>
</gene>
<organism evidence="2 4">
    <name type="scientific">Colwellia hornerae</name>
    <dbReference type="NCBI Taxonomy" id="89402"/>
    <lineage>
        <taxon>Bacteria</taxon>
        <taxon>Pseudomonadati</taxon>
        <taxon>Pseudomonadota</taxon>
        <taxon>Gammaproteobacteria</taxon>
        <taxon>Alteromonadales</taxon>
        <taxon>Colwelliaceae</taxon>
        <taxon>Colwellia</taxon>
    </lineage>
</organism>
<dbReference type="EMBL" id="VOLR01000002">
    <property type="protein sequence ID" value="TWX62484.1"/>
    <property type="molecule type" value="Genomic_DNA"/>
</dbReference>
<name>A0A5C6Q885_9GAMM</name>
<evidence type="ECO:0000313" key="1">
    <source>
        <dbReference type="EMBL" id="TWX62484.1"/>
    </source>
</evidence>